<feature type="region of interest" description="Disordered" evidence="1">
    <location>
        <begin position="360"/>
        <end position="392"/>
    </location>
</feature>
<dbReference type="PATRIC" id="fig|414004.10.peg.141"/>
<feature type="transmembrane region" description="Helical" evidence="2">
    <location>
        <begin position="323"/>
        <end position="343"/>
    </location>
</feature>
<reference evidence="3 4" key="1">
    <citation type="journal article" date="2006" name="Proc. Natl. Acad. Sci. U.S.A.">
        <title>Genomic analysis of the uncultivated marine crenarchaeote Cenarchaeum symbiosum.</title>
        <authorList>
            <person name="Hallam S.J."/>
            <person name="Konstantinidis K.T."/>
            <person name="Putnam N."/>
            <person name="Schleper C."/>
            <person name="Watanabe Y."/>
            <person name="Sugahara J."/>
            <person name="Preston C."/>
            <person name="de la Torre J."/>
            <person name="Richardson P.M."/>
            <person name="DeLong E.F."/>
        </authorList>
    </citation>
    <scope>NUCLEOTIDE SEQUENCE [LARGE SCALE GENOMIC DNA]</scope>
    <source>
        <strain evidence="4">A</strain>
    </source>
</reference>
<dbReference type="EMBL" id="DP000238">
    <property type="protein sequence ID" value="ABK76808.1"/>
    <property type="molecule type" value="Genomic_DNA"/>
</dbReference>
<feature type="region of interest" description="Disordered" evidence="1">
    <location>
        <begin position="298"/>
        <end position="317"/>
    </location>
</feature>
<dbReference type="KEGG" id="csy:CENSYa_0163"/>
<protein>
    <submittedName>
        <fullName evidence="3">Bacterial-type DNA primase</fullName>
    </submittedName>
</protein>
<sequence>MSGTSYKYCVKVHYKFKAAIEGTDVRNSLLYMGIGGLKETALVNLKNSGVIEDIYVKKFTGGEEDGSPVWTGKMLIPVVDENYCKMVSKVLADADKIYIYERDMFDLEIRIVRVPSEGTSRPVKYKDAGLDCGPGASTSGWIILVDGWWDVLNMGCAGYDNAVAFAGSDLASHIGKITDICGEKGRVLAFLGGGRPGERHEKALREHRIVDDDTCRRAPEEVENLSSEAIHEKIGSIADRFEGELGIAKPTDTEYWEKPLEEVWPDLSEAAEPPVKDGINPEAPAGQLVRGLEPYTHAASAPAPKAEPAGKAKPGRRPPLSHVAIAAGMTVLFLFGFAVYLGYDVPLIGMMYEPRFSGPVQDDAAPGGPAPDAVPSADTSEGGRLGPDDPPDLATVELTRIAQLSSINRMGTEAGVIALALVDGGAGPGVGMPAIEQLCPQGSEVYYETDGAESDGQMIAKVWCTEKISGIPLHSINEILLDEGLAGLYKPHCMETGFGTERWARDAGC</sequence>
<evidence type="ECO:0000313" key="3">
    <source>
        <dbReference type="EMBL" id="ABK76808.1"/>
    </source>
</evidence>
<name>A0RTZ1_CENSY</name>
<gene>
    <name evidence="3" type="ordered locus">CENSYa_0163</name>
</gene>
<evidence type="ECO:0000313" key="4">
    <source>
        <dbReference type="Proteomes" id="UP000000758"/>
    </source>
</evidence>
<keyword evidence="4" id="KW-1185">Reference proteome</keyword>
<keyword evidence="2" id="KW-0812">Transmembrane</keyword>
<evidence type="ECO:0000256" key="1">
    <source>
        <dbReference type="SAM" id="MobiDB-lite"/>
    </source>
</evidence>
<keyword evidence="2" id="KW-1133">Transmembrane helix</keyword>
<feature type="compositionally biased region" description="Low complexity" evidence="1">
    <location>
        <begin position="298"/>
        <end position="312"/>
    </location>
</feature>
<accession>A0RTZ1</accession>
<dbReference type="STRING" id="414004.CENSYa_0163"/>
<dbReference type="EnsemblBacteria" id="ABK76808">
    <property type="protein sequence ID" value="ABK76808"/>
    <property type="gene ID" value="CENSYa_0163"/>
</dbReference>
<dbReference type="HOGENOM" id="CLU_534866_0_0_2"/>
<keyword evidence="2" id="KW-0472">Membrane</keyword>
<dbReference type="AlphaFoldDB" id="A0RTZ1"/>
<evidence type="ECO:0000256" key="2">
    <source>
        <dbReference type="SAM" id="Phobius"/>
    </source>
</evidence>
<feature type="compositionally biased region" description="Low complexity" evidence="1">
    <location>
        <begin position="360"/>
        <end position="378"/>
    </location>
</feature>
<proteinExistence type="predicted"/>
<organism evidence="3 4">
    <name type="scientific">Cenarchaeum symbiosum (strain A)</name>
    <dbReference type="NCBI Taxonomy" id="414004"/>
    <lineage>
        <taxon>Archaea</taxon>
        <taxon>Nitrososphaerota</taxon>
        <taxon>Candidatus Cenarchaeales</taxon>
        <taxon>Candidatus Cenarchaeaceae</taxon>
        <taxon>Candidatus Cenarchaeum</taxon>
    </lineage>
</organism>
<dbReference type="Proteomes" id="UP000000758">
    <property type="component" value="Chromosome"/>
</dbReference>